<dbReference type="OrthoDB" id="3232343at2"/>
<feature type="transmembrane region" description="Helical" evidence="2">
    <location>
        <begin position="35"/>
        <end position="52"/>
    </location>
</feature>
<dbReference type="RefSeq" id="WP_141368961.1">
    <property type="nucleotide sequence ID" value="NZ_BJLQ01000004.1"/>
</dbReference>
<comment type="caution">
    <text evidence="3">The sequence shown here is derived from an EMBL/GenBank/DDBJ whole genome shotgun (WGS) entry which is preliminary data.</text>
</comment>
<keyword evidence="2" id="KW-0472">Membrane</keyword>
<proteinExistence type="predicted"/>
<gene>
    <name evidence="3" type="ORF">CGE01nite_06640</name>
</gene>
<feature type="transmembrane region" description="Helical" evidence="2">
    <location>
        <begin position="96"/>
        <end position="115"/>
    </location>
</feature>
<evidence type="ECO:0000256" key="1">
    <source>
        <dbReference type="SAM" id="MobiDB-lite"/>
    </source>
</evidence>
<evidence type="ECO:0000313" key="4">
    <source>
        <dbReference type="Proteomes" id="UP000320461"/>
    </source>
</evidence>
<evidence type="ECO:0000256" key="2">
    <source>
        <dbReference type="SAM" id="Phobius"/>
    </source>
</evidence>
<keyword evidence="4" id="KW-1185">Reference proteome</keyword>
<dbReference type="EMBL" id="BJLQ01000004">
    <property type="protein sequence ID" value="GEA83413.1"/>
    <property type="molecule type" value="Genomic_DNA"/>
</dbReference>
<protein>
    <submittedName>
        <fullName evidence="3">Uncharacterized protein</fullName>
    </submittedName>
</protein>
<organism evidence="3 4">
    <name type="scientific">Cellulomonas gelida</name>
    <dbReference type="NCBI Taxonomy" id="1712"/>
    <lineage>
        <taxon>Bacteria</taxon>
        <taxon>Bacillati</taxon>
        <taxon>Actinomycetota</taxon>
        <taxon>Actinomycetes</taxon>
        <taxon>Micrococcales</taxon>
        <taxon>Cellulomonadaceae</taxon>
        <taxon>Cellulomonas</taxon>
    </lineage>
</organism>
<feature type="transmembrane region" description="Helical" evidence="2">
    <location>
        <begin position="12"/>
        <end position="29"/>
    </location>
</feature>
<dbReference type="Proteomes" id="UP000320461">
    <property type="component" value="Unassembled WGS sequence"/>
</dbReference>
<dbReference type="AlphaFoldDB" id="A0A4Y3KHN1"/>
<feature type="region of interest" description="Disordered" evidence="1">
    <location>
        <begin position="121"/>
        <end position="140"/>
    </location>
</feature>
<evidence type="ECO:0000313" key="3">
    <source>
        <dbReference type="EMBL" id="GEA83413.1"/>
    </source>
</evidence>
<feature type="transmembrane region" description="Helical" evidence="2">
    <location>
        <begin position="59"/>
        <end position="76"/>
    </location>
</feature>
<name>A0A4Y3KHN1_9CELL</name>
<keyword evidence="2" id="KW-1133">Transmembrane helix</keyword>
<reference evidence="3 4" key="1">
    <citation type="submission" date="2019-06" db="EMBL/GenBank/DDBJ databases">
        <title>Whole genome shotgun sequence of Cellulomonas gelida NBRC 3748.</title>
        <authorList>
            <person name="Hosoyama A."/>
            <person name="Uohara A."/>
            <person name="Ohji S."/>
            <person name="Ichikawa N."/>
        </authorList>
    </citation>
    <scope>NUCLEOTIDE SEQUENCE [LARGE SCALE GENOMIC DNA]</scope>
    <source>
        <strain evidence="3 4">NBRC 3748</strain>
    </source>
</reference>
<accession>A0A4Y3KHN1</accession>
<sequence length="140" mass="14413">MQPLTPQTFVRAFLAFLLGVVIGALGTVVHRGLPPWGLLAALALVLAATVMVRAWGGWAAYVGIAGGVFLAVQVLTQTGPGGDVLIPAGDNVNSPWLGGAWIGGSILVLVLGALAPRRWFDDTPRPPRPPRASESTDGAA</sequence>
<keyword evidence="2" id="KW-0812">Transmembrane</keyword>